<dbReference type="Proteomes" id="UP001372338">
    <property type="component" value="Unassembled WGS sequence"/>
</dbReference>
<organism evidence="1 2">
    <name type="scientific">Crotalaria pallida</name>
    <name type="common">Smooth rattlebox</name>
    <name type="synonym">Crotalaria striata</name>
    <dbReference type="NCBI Taxonomy" id="3830"/>
    <lineage>
        <taxon>Eukaryota</taxon>
        <taxon>Viridiplantae</taxon>
        <taxon>Streptophyta</taxon>
        <taxon>Embryophyta</taxon>
        <taxon>Tracheophyta</taxon>
        <taxon>Spermatophyta</taxon>
        <taxon>Magnoliopsida</taxon>
        <taxon>eudicotyledons</taxon>
        <taxon>Gunneridae</taxon>
        <taxon>Pentapetalae</taxon>
        <taxon>rosids</taxon>
        <taxon>fabids</taxon>
        <taxon>Fabales</taxon>
        <taxon>Fabaceae</taxon>
        <taxon>Papilionoideae</taxon>
        <taxon>50 kb inversion clade</taxon>
        <taxon>genistoids sensu lato</taxon>
        <taxon>core genistoids</taxon>
        <taxon>Crotalarieae</taxon>
        <taxon>Crotalaria</taxon>
    </lineage>
</organism>
<keyword evidence="2" id="KW-1185">Reference proteome</keyword>
<sequence>MENVIELPPTDDGPCVVLLPTYLKLLIQLSSGDYSEEDHHSSNNSCSYNVVQGKQHSYKVDSTDSDEVASSIIAAATTTTTNAKDKFFARMKKKKIRYCCMEDLYRITELVP</sequence>
<proteinExistence type="predicted"/>
<protein>
    <submittedName>
        <fullName evidence="1">Uncharacterized protein</fullName>
    </submittedName>
</protein>
<comment type="caution">
    <text evidence="1">The sequence shown here is derived from an EMBL/GenBank/DDBJ whole genome shotgun (WGS) entry which is preliminary data.</text>
</comment>
<accession>A0AAN9F0W3</accession>
<gene>
    <name evidence="1" type="ORF">RIF29_19218</name>
</gene>
<evidence type="ECO:0000313" key="2">
    <source>
        <dbReference type="Proteomes" id="UP001372338"/>
    </source>
</evidence>
<name>A0AAN9F0W3_CROPI</name>
<dbReference type="EMBL" id="JAYWIO010000004">
    <property type="protein sequence ID" value="KAK7266569.1"/>
    <property type="molecule type" value="Genomic_DNA"/>
</dbReference>
<dbReference type="AlphaFoldDB" id="A0AAN9F0W3"/>
<reference evidence="1 2" key="1">
    <citation type="submission" date="2024-01" db="EMBL/GenBank/DDBJ databases">
        <title>The genomes of 5 underutilized Papilionoideae crops provide insights into root nodulation and disease resistanc.</title>
        <authorList>
            <person name="Yuan L."/>
        </authorList>
    </citation>
    <scope>NUCLEOTIDE SEQUENCE [LARGE SCALE GENOMIC DNA]</scope>
    <source>
        <strain evidence="1">ZHUSHIDOU_FW_LH</strain>
        <tissue evidence="1">Leaf</tissue>
    </source>
</reference>
<evidence type="ECO:0000313" key="1">
    <source>
        <dbReference type="EMBL" id="KAK7266569.1"/>
    </source>
</evidence>